<dbReference type="Pfam" id="PF00582">
    <property type="entry name" value="Usp"/>
    <property type="match status" value="1"/>
</dbReference>
<feature type="compositionally biased region" description="Basic and acidic residues" evidence="1">
    <location>
        <begin position="56"/>
        <end position="68"/>
    </location>
</feature>
<protein>
    <submittedName>
        <fullName evidence="3">Universal stress protein</fullName>
    </submittedName>
</protein>
<dbReference type="RefSeq" id="WP_379696776.1">
    <property type="nucleotide sequence ID" value="NZ_JBHSXH010000015.1"/>
</dbReference>
<dbReference type="Proteomes" id="UP001596408">
    <property type="component" value="Unassembled WGS sequence"/>
</dbReference>
<dbReference type="EMBL" id="JBHSXH010000015">
    <property type="protein sequence ID" value="MFC6825930.1"/>
    <property type="molecule type" value="Genomic_DNA"/>
</dbReference>
<dbReference type="AlphaFoldDB" id="A0ABD5TZT8"/>
<dbReference type="Gene3D" id="3.40.50.620">
    <property type="entry name" value="HUPs"/>
    <property type="match status" value="1"/>
</dbReference>
<sequence>MYNRVVVPTGVSGSDADGRTVGRALDVAQRYDADLHVLRIEDPKTVDAEAPATDPNDVRSARDDRPAVPDRVEERAFAGGVSVVEAARRGPPTDVIEAYVDEGSDLVVMSERGAFCDEPHRLGGVVGRFLRESPVTVMTV</sequence>
<dbReference type="InterPro" id="IPR006016">
    <property type="entry name" value="UspA"/>
</dbReference>
<keyword evidence="4" id="KW-1185">Reference proteome</keyword>
<dbReference type="SUPFAM" id="SSF52402">
    <property type="entry name" value="Adenine nucleotide alpha hydrolases-like"/>
    <property type="match status" value="1"/>
</dbReference>
<evidence type="ECO:0000313" key="4">
    <source>
        <dbReference type="Proteomes" id="UP001596408"/>
    </source>
</evidence>
<feature type="region of interest" description="Disordered" evidence="1">
    <location>
        <begin position="42"/>
        <end position="68"/>
    </location>
</feature>
<comment type="caution">
    <text evidence="3">The sequence shown here is derived from an EMBL/GenBank/DDBJ whole genome shotgun (WGS) entry which is preliminary data.</text>
</comment>
<name>A0ABD5TZT8_9EURY</name>
<organism evidence="3 4">
    <name type="scientific">Halopelagius fulvigenes</name>
    <dbReference type="NCBI Taxonomy" id="1198324"/>
    <lineage>
        <taxon>Archaea</taxon>
        <taxon>Methanobacteriati</taxon>
        <taxon>Methanobacteriota</taxon>
        <taxon>Stenosarchaea group</taxon>
        <taxon>Halobacteria</taxon>
        <taxon>Halobacteriales</taxon>
        <taxon>Haloferacaceae</taxon>
    </lineage>
</organism>
<evidence type="ECO:0000259" key="2">
    <source>
        <dbReference type="Pfam" id="PF00582"/>
    </source>
</evidence>
<reference evidence="3 4" key="1">
    <citation type="journal article" date="2019" name="Int. J. Syst. Evol. Microbiol.">
        <title>The Global Catalogue of Microorganisms (GCM) 10K type strain sequencing project: providing services to taxonomists for standard genome sequencing and annotation.</title>
        <authorList>
            <consortium name="The Broad Institute Genomics Platform"/>
            <consortium name="The Broad Institute Genome Sequencing Center for Infectious Disease"/>
            <person name="Wu L."/>
            <person name="Ma J."/>
        </authorList>
    </citation>
    <scope>NUCLEOTIDE SEQUENCE [LARGE SCALE GENOMIC DNA]</scope>
    <source>
        <strain evidence="3 4">YIM 94188</strain>
    </source>
</reference>
<accession>A0ABD5TZT8</accession>
<proteinExistence type="predicted"/>
<dbReference type="CDD" id="cd00293">
    <property type="entry name" value="USP-like"/>
    <property type="match status" value="1"/>
</dbReference>
<feature type="domain" description="UspA" evidence="2">
    <location>
        <begin position="1"/>
        <end position="140"/>
    </location>
</feature>
<evidence type="ECO:0000256" key="1">
    <source>
        <dbReference type="SAM" id="MobiDB-lite"/>
    </source>
</evidence>
<dbReference type="InterPro" id="IPR014729">
    <property type="entry name" value="Rossmann-like_a/b/a_fold"/>
</dbReference>
<evidence type="ECO:0000313" key="3">
    <source>
        <dbReference type="EMBL" id="MFC6825930.1"/>
    </source>
</evidence>
<gene>
    <name evidence="3" type="ORF">ACFQEV_13130</name>
</gene>